<evidence type="ECO:0000313" key="2">
    <source>
        <dbReference type="Proteomes" id="UP001172457"/>
    </source>
</evidence>
<dbReference type="AlphaFoldDB" id="A0AA38W300"/>
<sequence length="105" mass="12025">MQIQPHVRPFIKSMVRDGLQVNVREDHWLSCGQLLKFISYHFIYSHGFSTATKVNELMMALLNGFSNDWIHRFPALHGVSFPVLRYGGVDTLAWASRSEAIPHIS</sequence>
<keyword evidence="2" id="KW-1185">Reference proteome</keyword>
<accession>A0AA38W300</accession>
<reference evidence="1" key="1">
    <citation type="submission" date="2023-03" db="EMBL/GenBank/DDBJ databases">
        <title>Chromosome-scale reference genome and RAD-based genetic map of yellow starthistle (Centaurea solstitialis) reveal putative structural variation and QTLs associated with invader traits.</title>
        <authorList>
            <person name="Reatini B."/>
            <person name="Cang F.A."/>
            <person name="Jiang Q."/>
            <person name="Mckibben M.T.W."/>
            <person name="Barker M.S."/>
            <person name="Rieseberg L.H."/>
            <person name="Dlugosch K.M."/>
        </authorList>
    </citation>
    <scope>NUCLEOTIDE SEQUENCE</scope>
    <source>
        <strain evidence="1">CAN-66</strain>
        <tissue evidence="1">Leaf</tissue>
    </source>
</reference>
<dbReference type="Proteomes" id="UP001172457">
    <property type="component" value="Unassembled WGS sequence"/>
</dbReference>
<proteinExistence type="predicted"/>
<organism evidence="1 2">
    <name type="scientific">Centaurea solstitialis</name>
    <name type="common">yellow star-thistle</name>
    <dbReference type="NCBI Taxonomy" id="347529"/>
    <lineage>
        <taxon>Eukaryota</taxon>
        <taxon>Viridiplantae</taxon>
        <taxon>Streptophyta</taxon>
        <taxon>Embryophyta</taxon>
        <taxon>Tracheophyta</taxon>
        <taxon>Spermatophyta</taxon>
        <taxon>Magnoliopsida</taxon>
        <taxon>eudicotyledons</taxon>
        <taxon>Gunneridae</taxon>
        <taxon>Pentapetalae</taxon>
        <taxon>asterids</taxon>
        <taxon>campanulids</taxon>
        <taxon>Asterales</taxon>
        <taxon>Asteraceae</taxon>
        <taxon>Carduoideae</taxon>
        <taxon>Cardueae</taxon>
        <taxon>Centaureinae</taxon>
        <taxon>Centaurea</taxon>
    </lineage>
</organism>
<comment type="caution">
    <text evidence="1">The sequence shown here is derived from an EMBL/GenBank/DDBJ whole genome shotgun (WGS) entry which is preliminary data.</text>
</comment>
<dbReference type="EMBL" id="JARYMX010000122">
    <property type="protein sequence ID" value="KAJ9535804.1"/>
    <property type="molecule type" value="Genomic_DNA"/>
</dbReference>
<evidence type="ECO:0000313" key="1">
    <source>
        <dbReference type="EMBL" id="KAJ9535804.1"/>
    </source>
</evidence>
<protein>
    <submittedName>
        <fullName evidence="1">Uncharacterized protein</fullName>
    </submittedName>
</protein>
<gene>
    <name evidence="1" type="ORF">OSB04_un001044</name>
</gene>
<name>A0AA38W300_9ASTR</name>